<dbReference type="CDD" id="cd07674">
    <property type="entry name" value="F-BAR_FCHO1"/>
    <property type="match status" value="1"/>
</dbReference>
<dbReference type="PROSITE" id="PS51741">
    <property type="entry name" value="F_BAR"/>
    <property type="match status" value="1"/>
</dbReference>
<feature type="compositionally biased region" description="Low complexity" evidence="8">
    <location>
        <begin position="441"/>
        <end position="451"/>
    </location>
</feature>
<dbReference type="Ensembl" id="ENSSTUT00000002088.1">
    <property type="protein sequence ID" value="ENSSTUP00000001945.1"/>
    <property type="gene ID" value="ENSSTUG00000000933.1"/>
</dbReference>
<dbReference type="Pfam" id="PF22699">
    <property type="entry name" value="GMIP-like_FCH"/>
    <property type="match status" value="1"/>
</dbReference>
<dbReference type="GO" id="GO:0030136">
    <property type="term" value="C:clathrin-coated vesicle"/>
    <property type="evidence" value="ECO:0007669"/>
    <property type="project" value="TreeGrafter"/>
</dbReference>
<dbReference type="PROSITE" id="PS51072">
    <property type="entry name" value="MHD"/>
    <property type="match status" value="1"/>
</dbReference>
<proteinExistence type="inferred from homology"/>
<dbReference type="InterPro" id="IPR031160">
    <property type="entry name" value="F_BAR_dom"/>
</dbReference>
<reference evidence="11" key="2">
    <citation type="submission" date="2025-09" db="UniProtKB">
        <authorList>
            <consortium name="Ensembl"/>
        </authorList>
    </citation>
    <scope>IDENTIFICATION</scope>
</reference>
<keyword evidence="5" id="KW-0472">Membrane</keyword>
<dbReference type="SUPFAM" id="SSF103657">
    <property type="entry name" value="BAR/IMD domain-like"/>
    <property type="match status" value="1"/>
</dbReference>
<evidence type="ECO:0000256" key="1">
    <source>
        <dbReference type="ARBA" id="ARBA00004283"/>
    </source>
</evidence>
<dbReference type="SMART" id="SM00055">
    <property type="entry name" value="FCH"/>
    <property type="match status" value="1"/>
</dbReference>
<keyword evidence="12" id="KW-1185">Reference proteome</keyword>
<dbReference type="Pfam" id="PF10291">
    <property type="entry name" value="muHD"/>
    <property type="match status" value="1"/>
</dbReference>
<dbReference type="AlphaFoldDB" id="A0A673VQI2"/>
<dbReference type="PANTHER" id="PTHR23065:SF6">
    <property type="entry name" value="F-BAR DOMAIN ONLY PROTEIN 1"/>
    <property type="match status" value="1"/>
</dbReference>
<dbReference type="GO" id="GO:0072583">
    <property type="term" value="P:clathrin-dependent endocytosis"/>
    <property type="evidence" value="ECO:0007669"/>
    <property type="project" value="TreeGrafter"/>
</dbReference>
<evidence type="ECO:0000256" key="8">
    <source>
        <dbReference type="SAM" id="MobiDB-lite"/>
    </source>
</evidence>
<reference evidence="11" key="1">
    <citation type="submission" date="2025-08" db="UniProtKB">
        <authorList>
            <consortium name="Ensembl"/>
        </authorList>
    </citation>
    <scope>IDENTIFICATION</scope>
</reference>
<sequence>PTLCQPYFWCCLCFLQGEKNAGFDVLYHNMKHGQIATKELAEFVRERAAIEETYSKSMSKLAKMACNGSPLGTFAPMWDLFRVSSDKLALCHLELMRKMNDLIRDINKYGDEQVKVHRKTKEEQVGTLEAVQAVQVQSGHLQKSREGYHAKCIELDRLRKEGAPQKELEKAEMKSKKSAESFAVCIEKYNRVGGDFEQKMSESAQKFQDIEEAHLRQMKQLIKGYSHSIEDTHVQVGQVHEEFKQNVENIGIDNLIQRFAEQKGTGKDKPALVGFEEYMTALVPEGSKKSRGKAFRIPGLGKRDKEPDSTPLFLDSLSARCSMEDNFYSSDSDFDDEEPKKFHIQIRPVGSSNSAATEMELKATVGALTLLSSTASGSDSLFGPPLESAFKSKSFAGRDQLQRAESVFDAAFSSDSSSPENIEDSGLDSPSHQPLGPSPEPAGWAAWSSASQSKEPAGLGRPEDPFLTVFRDPSPERSPHPQDNPASIWAAAPRSSRPPPDMDPSALCFPAFSQSLAPPELDPALWSCKHIPPEDPFLAAFERTVTQETLPPPDAWAPPRPPILPTVHLSRGPSPISLSTQELWPVAAAITEYINAYFKGGQHNRCLVKITGDLTMSFPAGITRIFTANPNAPVLSFRLVNISRVNHFLPNQKLLYSDPSQSDPDTRDFWFNMQALNLYLQREAELNPLASYYNVALLKYQVSSQDPGRAPLLLSAECQRSGTVTRVALDYHCCPATAPSTQLTAVQVLLPLDHTATDLQCQPPAAWNAEERQLLWKLPNLSPTNHSSGTLCASWQCLEVPRGPPPSLAVQFVGSGASLSGMDVELVGSRYRMSLVKKRFATGKYMAGCSL</sequence>
<dbReference type="GeneTree" id="ENSGT00940000160489"/>
<keyword evidence="6" id="KW-0168">Coated pit</keyword>
<dbReference type="InterPro" id="IPR028565">
    <property type="entry name" value="MHD"/>
</dbReference>
<dbReference type="FunFam" id="1.20.1270.60:FF:000016">
    <property type="entry name" value="FCH domain only protein 2"/>
    <property type="match status" value="1"/>
</dbReference>
<evidence type="ECO:0000313" key="11">
    <source>
        <dbReference type="Ensembl" id="ENSSTUP00000001945.1"/>
    </source>
</evidence>
<keyword evidence="4 7" id="KW-0175">Coiled coil</keyword>
<dbReference type="GO" id="GO:0048268">
    <property type="term" value="P:clathrin coat assembly"/>
    <property type="evidence" value="ECO:0007669"/>
    <property type="project" value="TreeGrafter"/>
</dbReference>
<feature type="domain" description="F-BAR" evidence="10">
    <location>
        <begin position="1"/>
        <end position="255"/>
    </location>
</feature>
<evidence type="ECO:0000259" key="10">
    <source>
        <dbReference type="PROSITE" id="PS51741"/>
    </source>
</evidence>
<dbReference type="InterPro" id="IPR018808">
    <property type="entry name" value="Muniscin_C"/>
</dbReference>
<dbReference type="Gene3D" id="1.20.1270.60">
    <property type="entry name" value="Arfaptin homology (AH) domain/BAR domain"/>
    <property type="match status" value="1"/>
</dbReference>
<evidence type="ECO:0000256" key="5">
    <source>
        <dbReference type="ARBA" id="ARBA00023136"/>
    </source>
</evidence>
<evidence type="ECO:0000256" key="2">
    <source>
        <dbReference type="ARBA" id="ARBA00011064"/>
    </source>
</evidence>
<dbReference type="GO" id="GO:0060028">
    <property type="term" value="P:convergent extension involved in axis elongation"/>
    <property type="evidence" value="ECO:0007669"/>
    <property type="project" value="UniProtKB-ARBA"/>
</dbReference>
<evidence type="ECO:0000256" key="3">
    <source>
        <dbReference type="ARBA" id="ARBA00022583"/>
    </source>
</evidence>
<feature type="region of interest" description="Disordered" evidence="8">
    <location>
        <begin position="409"/>
        <end position="502"/>
    </location>
</feature>
<name>A0A673VQI2_SALTR</name>
<feature type="compositionally biased region" description="Low complexity" evidence="8">
    <location>
        <begin position="485"/>
        <end position="495"/>
    </location>
</feature>
<feature type="domain" description="MHD" evidence="9">
    <location>
        <begin position="583"/>
        <end position="848"/>
    </location>
</feature>
<comment type="subcellular location">
    <subcellularLocation>
        <location evidence="1">Membrane</location>
        <location evidence="1">Clathrin-coated pit</location>
        <topology evidence="1">Peripheral membrane protein</topology>
        <orientation evidence="1">Cytoplasmic side</orientation>
    </subcellularLocation>
</comment>
<keyword evidence="3" id="KW-0254">Endocytosis</keyword>
<accession>A0A673VQI2</accession>
<evidence type="ECO:0000256" key="7">
    <source>
        <dbReference type="PROSITE-ProRule" id="PRU01077"/>
    </source>
</evidence>
<dbReference type="InterPro" id="IPR001060">
    <property type="entry name" value="FCH_dom"/>
</dbReference>
<comment type="similarity">
    <text evidence="2">Belongs to the FCHO family.</text>
</comment>
<protein>
    <submittedName>
        <fullName evidence="11">FCH and mu domain containing endocytic adaptor 1</fullName>
    </submittedName>
</protein>
<evidence type="ECO:0000256" key="6">
    <source>
        <dbReference type="ARBA" id="ARBA00023176"/>
    </source>
</evidence>
<dbReference type="PANTHER" id="PTHR23065">
    <property type="entry name" value="PROLINE-SERINE-THREONINE PHOSPHATASE INTERACTING PROTEIN 1"/>
    <property type="match status" value="1"/>
</dbReference>
<dbReference type="InterPro" id="IPR042735">
    <property type="entry name" value="FCHO1_F-BAR"/>
</dbReference>
<dbReference type="GO" id="GO:0005886">
    <property type="term" value="C:plasma membrane"/>
    <property type="evidence" value="ECO:0007669"/>
    <property type="project" value="TreeGrafter"/>
</dbReference>
<dbReference type="InterPro" id="IPR054713">
    <property type="entry name" value="GMIP/FCHO2-like_FCH"/>
</dbReference>
<feature type="compositionally biased region" description="Low complexity" evidence="8">
    <location>
        <begin position="409"/>
        <end position="418"/>
    </location>
</feature>
<dbReference type="InterPro" id="IPR036168">
    <property type="entry name" value="AP2_Mu_C_sf"/>
</dbReference>
<evidence type="ECO:0000259" key="9">
    <source>
        <dbReference type="PROSITE" id="PS51072"/>
    </source>
</evidence>
<gene>
    <name evidence="11" type="primary">FCHO1</name>
    <name evidence="11" type="synonym">LOC115192555</name>
</gene>
<dbReference type="InterPro" id="IPR027267">
    <property type="entry name" value="AH/BAR_dom_sf"/>
</dbReference>
<evidence type="ECO:0000256" key="4">
    <source>
        <dbReference type="ARBA" id="ARBA00023054"/>
    </source>
</evidence>
<dbReference type="SUPFAM" id="SSF49447">
    <property type="entry name" value="Second domain of Mu2 adaptin subunit (ap50) of ap2 adaptor"/>
    <property type="match status" value="1"/>
</dbReference>
<dbReference type="GO" id="GO:0005905">
    <property type="term" value="C:clathrin-coated pit"/>
    <property type="evidence" value="ECO:0007669"/>
    <property type="project" value="UniProtKB-SubCell"/>
</dbReference>
<dbReference type="Proteomes" id="UP000472277">
    <property type="component" value="Chromosome 4"/>
</dbReference>
<dbReference type="Gene3D" id="2.60.40.1170">
    <property type="entry name" value="Mu homology domain, subdomain B"/>
    <property type="match status" value="2"/>
</dbReference>
<organism evidence="11 12">
    <name type="scientific">Salmo trutta</name>
    <name type="common">Brown trout</name>
    <dbReference type="NCBI Taxonomy" id="8032"/>
    <lineage>
        <taxon>Eukaryota</taxon>
        <taxon>Metazoa</taxon>
        <taxon>Chordata</taxon>
        <taxon>Craniata</taxon>
        <taxon>Vertebrata</taxon>
        <taxon>Euteleostomi</taxon>
        <taxon>Actinopterygii</taxon>
        <taxon>Neopterygii</taxon>
        <taxon>Teleostei</taxon>
        <taxon>Protacanthopterygii</taxon>
        <taxon>Salmoniformes</taxon>
        <taxon>Salmonidae</taxon>
        <taxon>Salmoninae</taxon>
        <taxon>Salmo</taxon>
    </lineage>
</organism>
<evidence type="ECO:0000313" key="12">
    <source>
        <dbReference type="Proteomes" id="UP000472277"/>
    </source>
</evidence>